<evidence type="ECO:0000256" key="12">
    <source>
        <dbReference type="ARBA" id="ARBA00023160"/>
    </source>
</evidence>
<dbReference type="GO" id="GO:0046872">
    <property type="term" value="F:metal ion binding"/>
    <property type="evidence" value="ECO:0007669"/>
    <property type="project" value="UniProtKB-KW"/>
</dbReference>
<feature type="transmembrane region" description="Helical" evidence="13">
    <location>
        <begin position="156"/>
        <end position="174"/>
    </location>
</feature>
<evidence type="ECO:0000256" key="5">
    <source>
        <dbReference type="ARBA" id="ARBA00022723"/>
    </source>
</evidence>
<dbReference type="GO" id="GO:0006633">
    <property type="term" value="P:fatty acid biosynthetic process"/>
    <property type="evidence" value="ECO:0007669"/>
    <property type="project" value="UniProtKB-KW"/>
</dbReference>
<evidence type="ECO:0000256" key="10">
    <source>
        <dbReference type="ARBA" id="ARBA00023098"/>
    </source>
</evidence>
<evidence type="ECO:0000256" key="6">
    <source>
        <dbReference type="ARBA" id="ARBA00022832"/>
    </source>
</evidence>
<feature type="domain" description="Fatty acid desaturase" evidence="14">
    <location>
        <begin position="47"/>
        <end position="252"/>
    </location>
</feature>
<dbReference type="InterPro" id="IPR001522">
    <property type="entry name" value="FADS-1_CS"/>
</dbReference>
<keyword evidence="9" id="KW-0408">Iron</keyword>
<comment type="caution">
    <text evidence="15">The sequence shown here is derived from an EMBL/GenBank/DDBJ whole genome shotgun (WGS) entry which is preliminary data.</text>
</comment>
<evidence type="ECO:0000256" key="4">
    <source>
        <dbReference type="ARBA" id="ARBA00022692"/>
    </source>
</evidence>
<keyword evidence="5" id="KW-0479">Metal-binding</keyword>
<keyword evidence="11 13" id="KW-0472">Membrane</keyword>
<evidence type="ECO:0000259" key="14">
    <source>
        <dbReference type="Pfam" id="PF00487"/>
    </source>
</evidence>
<evidence type="ECO:0000313" key="15">
    <source>
        <dbReference type="EMBL" id="PIQ85796.1"/>
    </source>
</evidence>
<keyword evidence="6" id="KW-0276">Fatty acid metabolism</keyword>
<protein>
    <recommendedName>
        <fullName evidence="14">Fatty acid desaturase domain-containing protein</fullName>
    </recommendedName>
</protein>
<evidence type="ECO:0000256" key="7">
    <source>
        <dbReference type="ARBA" id="ARBA00022989"/>
    </source>
</evidence>
<dbReference type="PANTHER" id="PTHR11351:SF31">
    <property type="entry name" value="DESATURASE 1, ISOFORM A-RELATED"/>
    <property type="match status" value="1"/>
</dbReference>
<accession>A0A2H0LN81</accession>
<feature type="transmembrane region" description="Helical" evidence="13">
    <location>
        <begin position="180"/>
        <end position="200"/>
    </location>
</feature>
<evidence type="ECO:0000256" key="2">
    <source>
        <dbReference type="ARBA" id="ARBA00008749"/>
    </source>
</evidence>
<proteinExistence type="inferred from homology"/>
<keyword evidence="7 13" id="KW-1133">Transmembrane helix</keyword>
<dbReference type="PANTHER" id="PTHR11351">
    <property type="entry name" value="ACYL-COA DESATURASE"/>
    <property type="match status" value="1"/>
</dbReference>
<dbReference type="AlphaFoldDB" id="A0A2H0LN81"/>
<dbReference type="InterPro" id="IPR015876">
    <property type="entry name" value="Acyl-CoA_DS"/>
</dbReference>
<evidence type="ECO:0000256" key="13">
    <source>
        <dbReference type="SAM" id="Phobius"/>
    </source>
</evidence>
<keyword evidence="4 13" id="KW-0812">Transmembrane</keyword>
<evidence type="ECO:0000256" key="1">
    <source>
        <dbReference type="ARBA" id="ARBA00004141"/>
    </source>
</evidence>
<keyword evidence="8" id="KW-0560">Oxidoreductase</keyword>
<dbReference type="EMBL" id="PCVY01000060">
    <property type="protein sequence ID" value="PIQ85796.1"/>
    <property type="molecule type" value="Genomic_DNA"/>
</dbReference>
<reference evidence="15 16" key="1">
    <citation type="submission" date="2017-09" db="EMBL/GenBank/DDBJ databases">
        <title>Depth-based differentiation of microbial function through sediment-hosted aquifers and enrichment of novel symbionts in the deep terrestrial subsurface.</title>
        <authorList>
            <person name="Probst A.J."/>
            <person name="Ladd B."/>
            <person name="Jarett J.K."/>
            <person name="Geller-Mcgrath D.E."/>
            <person name="Sieber C.M."/>
            <person name="Emerson J.B."/>
            <person name="Anantharaman K."/>
            <person name="Thomas B.C."/>
            <person name="Malmstrom R."/>
            <person name="Stieglmeier M."/>
            <person name="Klingl A."/>
            <person name="Woyke T."/>
            <person name="Ryan C.M."/>
            <person name="Banfield J.F."/>
        </authorList>
    </citation>
    <scope>NUCLEOTIDE SEQUENCE [LARGE SCALE GENOMIC DNA]</scope>
    <source>
        <strain evidence="15">CG11_big_fil_rev_8_21_14_0_20_45_26</strain>
    </source>
</reference>
<dbReference type="Pfam" id="PF00487">
    <property type="entry name" value="FA_desaturase"/>
    <property type="match status" value="1"/>
</dbReference>
<dbReference type="PROSITE" id="PS00476">
    <property type="entry name" value="FATTY_ACID_DESATUR_1"/>
    <property type="match status" value="1"/>
</dbReference>
<comment type="similarity">
    <text evidence="2">Belongs to the fatty acid desaturase type 2 family.</text>
</comment>
<feature type="transmembrane region" description="Helical" evidence="13">
    <location>
        <begin position="12"/>
        <end position="35"/>
    </location>
</feature>
<dbReference type="InterPro" id="IPR005804">
    <property type="entry name" value="FA_desaturase_dom"/>
</dbReference>
<name>A0A2H0LN81_9BACT</name>
<keyword evidence="12" id="KW-0275">Fatty acid biosynthesis</keyword>
<dbReference type="GO" id="GO:0016020">
    <property type="term" value="C:membrane"/>
    <property type="evidence" value="ECO:0007669"/>
    <property type="project" value="UniProtKB-SubCell"/>
</dbReference>
<dbReference type="Proteomes" id="UP000230859">
    <property type="component" value="Unassembled WGS sequence"/>
</dbReference>
<dbReference type="CDD" id="cd03505">
    <property type="entry name" value="Delta9-FADS-like"/>
    <property type="match status" value="1"/>
</dbReference>
<evidence type="ECO:0000256" key="3">
    <source>
        <dbReference type="ARBA" id="ARBA00022516"/>
    </source>
</evidence>
<keyword evidence="10" id="KW-0443">Lipid metabolism</keyword>
<feature type="transmembrane region" description="Helical" evidence="13">
    <location>
        <begin position="44"/>
        <end position="63"/>
    </location>
</feature>
<dbReference type="PRINTS" id="PR00075">
    <property type="entry name" value="FACDDSATRASE"/>
</dbReference>
<gene>
    <name evidence="15" type="ORF">COV74_07190</name>
</gene>
<evidence type="ECO:0000256" key="8">
    <source>
        <dbReference type="ARBA" id="ARBA00023002"/>
    </source>
</evidence>
<evidence type="ECO:0000256" key="11">
    <source>
        <dbReference type="ARBA" id="ARBA00023136"/>
    </source>
</evidence>
<sequence>MPHVIPPVKKVRWVNAVFFVVTTLIGVLGTPFYIARFGLSTAEILIFIFFMLATGLSITMGYHRLYAHASYRANPIIQFLYLFFGAAAFEQSALKWAAQHRIHHQYVDTDEDPYSIKKGFWYAHIGWLIFWKHHVDYSIVKDLQASRMASHQHKHYGLWSVTAGIGLPVLLGALTGHALGAFIICVCLRITLVYHTTFFINSVCHMFGKATYDIYASARDHWFVAFLTYGEGYHNFHHRFPSDYRNGVRWYQWDPSKWFIALLSHLGLVRDLKRVSQFQVLHARVAAENKRISDRLTRQLANQLRCQKTLEAFHLQYEQLRKSLVGWELAVKEYSQLLQDRVARQSQEVRAAAYARKEQARLHFKEIHSRWTSLIKLSPLALEQLFAY</sequence>
<dbReference type="GO" id="GO:0016717">
    <property type="term" value="F:oxidoreductase activity, acting on paired donors, with oxidation of a pair of donors resulting in the reduction of molecular oxygen to two molecules of water"/>
    <property type="evidence" value="ECO:0007669"/>
    <property type="project" value="InterPro"/>
</dbReference>
<keyword evidence="3" id="KW-0444">Lipid biosynthesis</keyword>
<organism evidence="15 16">
    <name type="scientific">Candidatus Abzuiibacterium crystallinum</name>
    <dbReference type="NCBI Taxonomy" id="1974748"/>
    <lineage>
        <taxon>Bacteria</taxon>
        <taxon>Pseudomonadati</taxon>
        <taxon>Candidatus Omnitrophota</taxon>
        <taxon>Candidatus Abzuiibacterium</taxon>
    </lineage>
</organism>
<evidence type="ECO:0000256" key="9">
    <source>
        <dbReference type="ARBA" id="ARBA00023004"/>
    </source>
</evidence>
<comment type="subcellular location">
    <subcellularLocation>
        <location evidence="1">Membrane</location>
        <topology evidence="1">Multi-pass membrane protein</topology>
    </subcellularLocation>
</comment>
<evidence type="ECO:0000313" key="16">
    <source>
        <dbReference type="Proteomes" id="UP000230859"/>
    </source>
</evidence>